<reference evidence="2" key="1">
    <citation type="submission" date="2021-01" db="EMBL/GenBank/DDBJ databases">
        <title>Phytophthora aleatoria, a newly-described species from Pinus radiata is distinct from Phytophthora cactorum isolates based on comparative genomics.</title>
        <authorList>
            <person name="Mcdougal R."/>
            <person name="Panda P."/>
            <person name="Williams N."/>
            <person name="Studholme D.J."/>
        </authorList>
    </citation>
    <scope>NUCLEOTIDE SEQUENCE</scope>
    <source>
        <strain evidence="2">NZFS 4037</strain>
    </source>
</reference>
<feature type="region of interest" description="Disordered" evidence="1">
    <location>
        <begin position="7"/>
        <end position="65"/>
    </location>
</feature>
<evidence type="ECO:0000256" key="1">
    <source>
        <dbReference type="SAM" id="MobiDB-lite"/>
    </source>
</evidence>
<comment type="caution">
    <text evidence="2">The sequence shown here is derived from an EMBL/GenBank/DDBJ whole genome shotgun (WGS) entry which is preliminary data.</text>
</comment>
<keyword evidence="3" id="KW-1185">Reference proteome</keyword>
<feature type="non-terminal residue" evidence="2">
    <location>
        <position position="1"/>
    </location>
</feature>
<dbReference type="Proteomes" id="UP000709295">
    <property type="component" value="Unassembled WGS sequence"/>
</dbReference>
<protein>
    <submittedName>
        <fullName evidence="2">Uncharacterized protein</fullName>
    </submittedName>
</protein>
<dbReference type="AlphaFoldDB" id="A0A8J5INR2"/>
<evidence type="ECO:0000313" key="2">
    <source>
        <dbReference type="EMBL" id="KAG6967699.1"/>
    </source>
</evidence>
<sequence length="272" mass="29826">MAVILAGIVPDEEIPSPDTASTPTGAEAASQDSFYDAEGASIASDTAEDRQGPVDQPSTAPANPNAKENYHARIVRALASQPDLLLAYLDGIDTPAEPSRKRQRIDLPQAYDDLDKASKYAFRPTPHQAAVHEILFAPHPGVLIRLYDFQFGMRGLSIMHFGFMDRVSKMVWVKSRKANMQNFSRAVAVPEAQAPSSVDDITAVLSSLQTYCTTFMATEVGDLVRSLHAFVQQEIPKIWPAKDLQNFVFWIDGVLEAFREATVHDLHGGGET</sequence>
<proteinExistence type="predicted"/>
<name>A0A8J5INR2_9STRA</name>
<dbReference type="EMBL" id="JAENGY010000263">
    <property type="protein sequence ID" value="KAG6967699.1"/>
    <property type="molecule type" value="Genomic_DNA"/>
</dbReference>
<accession>A0A8J5INR2</accession>
<organism evidence="2 3">
    <name type="scientific">Phytophthora aleatoria</name>
    <dbReference type="NCBI Taxonomy" id="2496075"/>
    <lineage>
        <taxon>Eukaryota</taxon>
        <taxon>Sar</taxon>
        <taxon>Stramenopiles</taxon>
        <taxon>Oomycota</taxon>
        <taxon>Peronosporomycetes</taxon>
        <taxon>Peronosporales</taxon>
        <taxon>Peronosporaceae</taxon>
        <taxon>Phytophthora</taxon>
    </lineage>
</organism>
<gene>
    <name evidence="2" type="ORF">JG688_00006179</name>
</gene>
<evidence type="ECO:0000313" key="3">
    <source>
        <dbReference type="Proteomes" id="UP000709295"/>
    </source>
</evidence>